<name>A0A8J3DNC3_9HYPH</name>
<feature type="transmembrane region" description="Helical" evidence="6">
    <location>
        <begin position="223"/>
        <end position="248"/>
    </location>
</feature>
<evidence type="ECO:0000256" key="2">
    <source>
        <dbReference type="ARBA" id="ARBA00022475"/>
    </source>
</evidence>
<evidence type="ECO:0000256" key="6">
    <source>
        <dbReference type="SAM" id="Phobius"/>
    </source>
</evidence>
<evidence type="ECO:0000313" key="8">
    <source>
        <dbReference type="Proteomes" id="UP000630142"/>
    </source>
</evidence>
<evidence type="ECO:0000256" key="1">
    <source>
        <dbReference type="ARBA" id="ARBA00004651"/>
    </source>
</evidence>
<feature type="transmembrane region" description="Helical" evidence="6">
    <location>
        <begin position="99"/>
        <end position="118"/>
    </location>
</feature>
<dbReference type="CDD" id="cd06581">
    <property type="entry name" value="TM_PBP1_LivM_like"/>
    <property type="match status" value="1"/>
</dbReference>
<dbReference type="PANTHER" id="PTHR30482:SF17">
    <property type="entry name" value="ABC TRANSPORTER ATP-BINDING PROTEIN"/>
    <property type="match status" value="1"/>
</dbReference>
<reference evidence="7" key="1">
    <citation type="journal article" date="2014" name="Int. J. Syst. Evol. Microbiol.">
        <title>Complete genome sequence of Corynebacterium casei LMG S-19264T (=DSM 44701T), isolated from a smear-ripened cheese.</title>
        <authorList>
            <consortium name="US DOE Joint Genome Institute (JGI-PGF)"/>
            <person name="Walter F."/>
            <person name="Albersmeier A."/>
            <person name="Kalinowski J."/>
            <person name="Ruckert C."/>
        </authorList>
    </citation>
    <scope>NUCLEOTIDE SEQUENCE</scope>
    <source>
        <strain evidence="7">KCTC 42249</strain>
    </source>
</reference>
<dbReference type="Pfam" id="PF02653">
    <property type="entry name" value="BPD_transp_2"/>
    <property type="match status" value="1"/>
</dbReference>
<keyword evidence="2" id="KW-1003">Cell membrane</keyword>
<feature type="transmembrane region" description="Helical" evidence="6">
    <location>
        <begin position="260"/>
        <end position="285"/>
    </location>
</feature>
<keyword evidence="3 6" id="KW-0812">Transmembrane</keyword>
<accession>A0A8J3DNC3</accession>
<dbReference type="InterPro" id="IPR043428">
    <property type="entry name" value="LivM-like"/>
</dbReference>
<evidence type="ECO:0000313" key="7">
    <source>
        <dbReference type="EMBL" id="GHD12700.1"/>
    </source>
</evidence>
<protein>
    <submittedName>
        <fullName evidence="7">Branched-chain amino acid ABC transporter permease</fullName>
    </submittedName>
</protein>
<comment type="caution">
    <text evidence="7">The sequence shown here is derived from an EMBL/GenBank/DDBJ whole genome shotgun (WGS) entry which is preliminary data.</text>
</comment>
<keyword evidence="8" id="KW-1185">Reference proteome</keyword>
<dbReference type="EMBL" id="BMZQ01000001">
    <property type="protein sequence ID" value="GHD12700.1"/>
    <property type="molecule type" value="Genomic_DNA"/>
</dbReference>
<dbReference type="InterPro" id="IPR001851">
    <property type="entry name" value="ABC_transp_permease"/>
</dbReference>
<keyword evidence="5 6" id="KW-0472">Membrane</keyword>
<proteinExistence type="predicted"/>
<feature type="transmembrane region" description="Helical" evidence="6">
    <location>
        <begin position="125"/>
        <end position="142"/>
    </location>
</feature>
<evidence type="ECO:0000256" key="3">
    <source>
        <dbReference type="ARBA" id="ARBA00022692"/>
    </source>
</evidence>
<gene>
    <name evidence="7" type="ORF">GCM10016234_17400</name>
</gene>
<feature type="transmembrane region" description="Helical" evidence="6">
    <location>
        <begin position="54"/>
        <end position="79"/>
    </location>
</feature>
<evidence type="ECO:0000256" key="4">
    <source>
        <dbReference type="ARBA" id="ARBA00022989"/>
    </source>
</evidence>
<keyword evidence="4 6" id="KW-1133">Transmembrane helix</keyword>
<evidence type="ECO:0000256" key="5">
    <source>
        <dbReference type="ARBA" id="ARBA00023136"/>
    </source>
</evidence>
<feature type="transmembrane region" description="Helical" evidence="6">
    <location>
        <begin position="26"/>
        <end position="47"/>
    </location>
</feature>
<comment type="subcellular location">
    <subcellularLocation>
        <location evidence="1">Cell membrane</location>
        <topology evidence="1">Multi-pass membrane protein</topology>
    </subcellularLocation>
</comment>
<sequence>MTAITDTNESTIVVEQASGSMPRHHLVIFALLLLLSLAAPFFLYPVFLMKVMCFALFACALNLLLGFGGLLSFGHAAFFGSAAYVSAHAARVWGLTPEVAIILGTLSAAVLGAVIGLLAIRRQGIYFAMVTLAFAQMVYFAALQAPFTGGEDGIQNVPRGDLFGAISMRSDFSLYFVVLVITFGGLLAIYRIIHSPFGQVLKAIRENEPRAISLGYRVNSYKLTVFVLSATFAGLAGATKAIVFQLASLTDVYWTMSGEVVLMVLLGGMGTVFGPLVGAAVIVTMQNYLASFGAWVTIIQGCIFVISVMLFREGIVGVIAKWIRKPL</sequence>
<dbReference type="GO" id="GO:0005886">
    <property type="term" value="C:plasma membrane"/>
    <property type="evidence" value="ECO:0007669"/>
    <property type="project" value="UniProtKB-SubCell"/>
</dbReference>
<dbReference type="PANTHER" id="PTHR30482">
    <property type="entry name" value="HIGH-AFFINITY BRANCHED-CHAIN AMINO ACID TRANSPORT SYSTEM PERMEASE"/>
    <property type="match status" value="1"/>
</dbReference>
<dbReference type="GO" id="GO:0015658">
    <property type="term" value="F:branched-chain amino acid transmembrane transporter activity"/>
    <property type="evidence" value="ECO:0007669"/>
    <property type="project" value="InterPro"/>
</dbReference>
<dbReference type="RefSeq" id="WP_189503028.1">
    <property type="nucleotide sequence ID" value="NZ_BMZQ01000001.1"/>
</dbReference>
<organism evidence="7 8">
    <name type="scientific">Tianweitania populi</name>
    <dbReference type="NCBI Taxonomy" id="1607949"/>
    <lineage>
        <taxon>Bacteria</taxon>
        <taxon>Pseudomonadati</taxon>
        <taxon>Pseudomonadota</taxon>
        <taxon>Alphaproteobacteria</taxon>
        <taxon>Hyphomicrobiales</taxon>
        <taxon>Phyllobacteriaceae</taxon>
        <taxon>Tianweitania</taxon>
    </lineage>
</organism>
<dbReference type="Proteomes" id="UP000630142">
    <property type="component" value="Unassembled WGS sequence"/>
</dbReference>
<feature type="transmembrane region" description="Helical" evidence="6">
    <location>
        <begin position="172"/>
        <end position="193"/>
    </location>
</feature>
<dbReference type="AlphaFoldDB" id="A0A8J3DNC3"/>
<feature type="transmembrane region" description="Helical" evidence="6">
    <location>
        <begin position="292"/>
        <end position="311"/>
    </location>
</feature>
<reference evidence="7" key="2">
    <citation type="submission" date="2020-09" db="EMBL/GenBank/DDBJ databases">
        <authorList>
            <person name="Sun Q."/>
            <person name="Kim S."/>
        </authorList>
    </citation>
    <scope>NUCLEOTIDE SEQUENCE</scope>
    <source>
        <strain evidence="7">KCTC 42249</strain>
    </source>
</reference>